<keyword evidence="3" id="KW-0808">Transferase</keyword>
<dbReference type="FunFam" id="3.30.200.20:FF:000088">
    <property type="entry name" value="Casein kinase II subunit alpha"/>
    <property type="match status" value="1"/>
</dbReference>
<keyword evidence="5 11" id="KW-0418">Kinase</keyword>
<dbReference type="Pfam" id="PF00069">
    <property type="entry name" value="Pkinase"/>
    <property type="match status" value="1"/>
</dbReference>
<dbReference type="PANTHER" id="PTHR24054:SF0">
    <property type="entry name" value="CASEIN KINASE II SUBUNIT ALPHA"/>
    <property type="match status" value="1"/>
</dbReference>
<dbReference type="SMART" id="SM00219">
    <property type="entry name" value="TyrKc"/>
    <property type="match status" value="1"/>
</dbReference>
<organism evidence="11 12">
    <name type="scientific">Escovopsis weberi</name>
    <dbReference type="NCBI Taxonomy" id="150374"/>
    <lineage>
        <taxon>Eukaryota</taxon>
        <taxon>Fungi</taxon>
        <taxon>Dikarya</taxon>
        <taxon>Ascomycota</taxon>
        <taxon>Pezizomycotina</taxon>
        <taxon>Sordariomycetes</taxon>
        <taxon>Hypocreomycetidae</taxon>
        <taxon>Hypocreales</taxon>
        <taxon>Hypocreaceae</taxon>
        <taxon>Escovopsis</taxon>
    </lineage>
</organism>
<evidence type="ECO:0000256" key="5">
    <source>
        <dbReference type="ARBA" id="ARBA00022777"/>
    </source>
</evidence>
<dbReference type="Gene3D" id="1.10.510.10">
    <property type="entry name" value="Transferase(Phosphotransferase) domain 1"/>
    <property type="match status" value="1"/>
</dbReference>
<dbReference type="EMBL" id="LGSR01000028">
    <property type="protein sequence ID" value="KOS17055.1"/>
    <property type="molecule type" value="Genomic_DNA"/>
</dbReference>
<dbReference type="AlphaFoldDB" id="A0A0M9VS09"/>
<gene>
    <name evidence="11" type="ORF">ESCO_005941</name>
</gene>
<proteinExistence type="predicted"/>
<evidence type="ECO:0000256" key="6">
    <source>
        <dbReference type="ARBA" id="ARBA00022840"/>
    </source>
</evidence>
<dbReference type="PANTHER" id="PTHR24054">
    <property type="entry name" value="CASEIN KINASE II SUBUNIT ALPHA"/>
    <property type="match status" value="1"/>
</dbReference>
<accession>A0A0M9VS09</accession>
<keyword evidence="4 9" id="KW-0547">Nucleotide-binding</keyword>
<dbReference type="GO" id="GO:0004674">
    <property type="term" value="F:protein serine/threonine kinase activity"/>
    <property type="evidence" value="ECO:0007669"/>
    <property type="project" value="UniProtKB-KW"/>
</dbReference>
<dbReference type="InterPro" id="IPR020635">
    <property type="entry name" value="Tyr_kinase_cat_dom"/>
</dbReference>
<keyword evidence="6 9" id="KW-0067">ATP-binding</keyword>
<evidence type="ECO:0000256" key="3">
    <source>
        <dbReference type="ARBA" id="ARBA00022679"/>
    </source>
</evidence>
<evidence type="ECO:0000256" key="8">
    <source>
        <dbReference type="ARBA" id="ARBA00048679"/>
    </source>
</evidence>
<dbReference type="Gene3D" id="3.30.200.20">
    <property type="entry name" value="Phosphorylase Kinase, domain 1"/>
    <property type="match status" value="1"/>
</dbReference>
<evidence type="ECO:0000256" key="7">
    <source>
        <dbReference type="ARBA" id="ARBA00047899"/>
    </source>
</evidence>
<reference evidence="11 12" key="1">
    <citation type="submission" date="2015-07" db="EMBL/GenBank/DDBJ databases">
        <title>The genome of the fungus Escovopsis weberi, a specialized disease agent of ant agriculture.</title>
        <authorList>
            <person name="de Man T.J."/>
            <person name="Stajich J.E."/>
            <person name="Kubicek C.P."/>
            <person name="Chenthamara K."/>
            <person name="Atanasova L."/>
            <person name="Druzhinina I.S."/>
            <person name="Birnbaum S."/>
            <person name="Barribeau S.M."/>
            <person name="Teiling C."/>
            <person name="Suen G."/>
            <person name="Currie C."/>
            <person name="Gerardo N.M."/>
        </authorList>
    </citation>
    <scope>NUCLEOTIDE SEQUENCE [LARGE SCALE GENOMIC DNA]</scope>
</reference>
<keyword evidence="2" id="KW-0723">Serine/threonine-protein kinase</keyword>
<comment type="catalytic activity">
    <reaction evidence="8">
        <text>L-seryl-[protein] + ATP = O-phospho-L-seryl-[protein] + ADP + H(+)</text>
        <dbReference type="Rhea" id="RHEA:17989"/>
        <dbReference type="Rhea" id="RHEA-COMP:9863"/>
        <dbReference type="Rhea" id="RHEA-COMP:11604"/>
        <dbReference type="ChEBI" id="CHEBI:15378"/>
        <dbReference type="ChEBI" id="CHEBI:29999"/>
        <dbReference type="ChEBI" id="CHEBI:30616"/>
        <dbReference type="ChEBI" id="CHEBI:83421"/>
        <dbReference type="ChEBI" id="CHEBI:456216"/>
        <dbReference type="EC" id="2.7.11.1"/>
    </reaction>
</comment>
<dbReference type="GO" id="GO:0051726">
    <property type="term" value="P:regulation of cell cycle"/>
    <property type="evidence" value="ECO:0007669"/>
    <property type="project" value="TreeGrafter"/>
</dbReference>
<dbReference type="GO" id="GO:0005956">
    <property type="term" value="C:protein kinase CK2 complex"/>
    <property type="evidence" value="ECO:0007669"/>
    <property type="project" value="TreeGrafter"/>
</dbReference>
<name>A0A0M9VS09_ESCWE</name>
<evidence type="ECO:0000256" key="2">
    <source>
        <dbReference type="ARBA" id="ARBA00022527"/>
    </source>
</evidence>
<feature type="domain" description="Protein kinase" evidence="10">
    <location>
        <begin position="9"/>
        <end position="292"/>
    </location>
</feature>
<evidence type="ECO:0000313" key="11">
    <source>
        <dbReference type="EMBL" id="KOS17055.1"/>
    </source>
</evidence>
<dbReference type="FunFam" id="1.10.510.10:FF:000059">
    <property type="entry name" value="Casein kinase II subunit alpha"/>
    <property type="match status" value="1"/>
</dbReference>
<comment type="catalytic activity">
    <reaction evidence="7">
        <text>L-threonyl-[protein] + ATP = O-phospho-L-threonyl-[protein] + ADP + H(+)</text>
        <dbReference type="Rhea" id="RHEA:46608"/>
        <dbReference type="Rhea" id="RHEA-COMP:11060"/>
        <dbReference type="Rhea" id="RHEA-COMP:11605"/>
        <dbReference type="ChEBI" id="CHEBI:15378"/>
        <dbReference type="ChEBI" id="CHEBI:30013"/>
        <dbReference type="ChEBI" id="CHEBI:30616"/>
        <dbReference type="ChEBI" id="CHEBI:61977"/>
        <dbReference type="ChEBI" id="CHEBI:456216"/>
        <dbReference type="EC" id="2.7.11.1"/>
    </reaction>
</comment>
<dbReference type="OrthoDB" id="10254671at2759"/>
<feature type="binding site" evidence="9">
    <location>
        <position position="37"/>
    </location>
    <ligand>
        <name>ATP</name>
        <dbReference type="ChEBI" id="CHEBI:30616"/>
    </ligand>
</feature>
<sequence>MDDYEVVRRLGTATLGRGKFADVFEGVDRHLAPCIIKCPNQMGRRRVHKEVEVLHALRGGPHILSLLDVVVDPHTDSKNLVFEYCGNEDFRTLYPWLCADGVRLYMRMLLEALEFCHARGVMHRDIRPPNVLIDHPRRKLRLSGFDFADFHTLNRAYTARVGRGCIRAPELLLLHDQHDCSIDLWNFGCMLAAMVFRREPFFHGSTAAEQIRRIARVLGVRGLLNYIERYDLDSPEDMDGLAELEERRWEELVNEENRGYVGDGALDVLEKLVRWDPKERWTAAQALEHPYFALDAWHATCPTRNERALTS</sequence>
<dbReference type="InterPro" id="IPR017441">
    <property type="entry name" value="Protein_kinase_ATP_BS"/>
</dbReference>
<dbReference type="GO" id="GO:0005829">
    <property type="term" value="C:cytosol"/>
    <property type="evidence" value="ECO:0007669"/>
    <property type="project" value="TreeGrafter"/>
</dbReference>
<dbReference type="PROSITE" id="PS50011">
    <property type="entry name" value="PROTEIN_KINASE_DOM"/>
    <property type="match status" value="1"/>
</dbReference>
<dbReference type="GO" id="GO:0005634">
    <property type="term" value="C:nucleus"/>
    <property type="evidence" value="ECO:0007669"/>
    <property type="project" value="TreeGrafter"/>
</dbReference>
<dbReference type="SUPFAM" id="SSF56112">
    <property type="entry name" value="Protein kinase-like (PK-like)"/>
    <property type="match status" value="1"/>
</dbReference>
<evidence type="ECO:0000256" key="9">
    <source>
        <dbReference type="PROSITE-ProRule" id="PRU10141"/>
    </source>
</evidence>
<protein>
    <recommendedName>
        <fullName evidence="1">non-specific serine/threonine protein kinase</fullName>
        <ecNumber evidence="1">2.7.11.1</ecNumber>
    </recommendedName>
</protein>
<dbReference type="PROSITE" id="PS00107">
    <property type="entry name" value="PROTEIN_KINASE_ATP"/>
    <property type="match status" value="1"/>
</dbReference>
<dbReference type="GO" id="GO:0004713">
    <property type="term" value="F:protein tyrosine kinase activity"/>
    <property type="evidence" value="ECO:0007669"/>
    <property type="project" value="InterPro"/>
</dbReference>
<dbReference type="EC" id="2.7.11.1" evidence="1"/>
<dbReference type="STRING" id="150374.A0A0M9VS09"/>
<dbReference type="InterPro" id="IPR045216">
    <property type="entry name" value="CK2_alpha"/>
</dbReference>
<dbReference type="GO" id="GO:0005524">
    <property type="term" value="F:ATP binding"/>
    <property type="evidence" value="ECO:0007669"/>
    <property type="project" value="UniProtKB-UniRule"/>
</dbReference>
<dbReference type="InterPro" id="IPR011009">
    <property type="entry name" value="Kinase-like_dom_sf"/>
</dbReference>
<evidence type="ECO:0000259" key="10">
    <source>
        <dbReference type="PROSITE" id="PS50011"/>
    </source>
</evidence>
<dbReference type="InterPro" id="IPR000719">
    <property type="entry name" value="Prot_kinase_dom"/>
</dbReference>
<comment type="caution">
    <text evidence="11">The sequence shown here is derived from an EMBL/GenBank/DDBJ whole genome shotgun (WGS) entry which is preliminary data.</text>
</comment>
<evidence type="ECO:0000313" key="12">
    <source>
        <dbReference type="Proteomes" id="UP000053831"/>
    </source>
</evidence>
<evidence type="ECO:0000256" key="1">
    <source>
        <dbReference type="ARBA" id="ARBA00012513"/>
    </source>
</evidence>
<dbReference type="Proteomes" id="UP000053831">
    <property type="component" value="Unassembled WGS sequence"/>
</dbReference>
<evidence type="ECO:0000256" key="4">
    <source>
        <dbReference type="ARBA" id="ARBA00022741"/>
    </source>
</evidence>
<keyword evidence="12" id="KW-1185">Reference proteome</keyword>